<gene>
    <name evidence="7" type="ORF">EWM64_g9589</name>
</gene>
<keyword evidence="8" id="KW-1185">Reference proteome</keyword>
<dbReference type="InterPro" id="IPR036188">
    <property type="entry name" value="FAD/NAD-bd_sf"/>
</dbReference>
<evidence type="ECO:0000256" key="3">
    <source>
        <dbReference type="ARBA" id="ARBA00022630"/>
    </source>
</evidence>
<dbReference type="InterPro" id="IPR000172">
    <property type="entry name" value="GMC_OxRdtase_N"/>
</dbReference>
<proteinExistence type="inferred from homology"/>
<dbReference type="GO" id="GO:0016614">
    <property type="term" value="F:oxidoreductase activity, acting on CH-OH group of donors"/>
    <property type="evidence" value="ECO:0007669"/>
    <property type="project" value="InterPro"/>
</dbReference>
<keyword evidence="4" id="KW-0274">FAD</keyword>
<dbReference type="OrthoDB" id="3259295at2759"/>
<feature type="domain" description="Glucose-methanol-choline oxidoreductase N-terminal" evidence="6">
    <location>
        <begin position="384"/>
        <end position="460"/>
    </location>
</feature>
<keyword evidence="3" id="KW-0285">Flavoprotein</keyword>
<dbReference type="EMBL" id="SFCI01002093">
    <property type="protein sequence ID" value="TFY74423.1"/>
    <property type="molecule type" value="Genomic_DNA"/>
</dbReference>
<evidence type="ECO:0000313" key="8">
    <source>
        <dbReference type="Proteomes" id="UP000298061"/>
    </source>
</evidence>
<name>A0A4Y9ZKJ8_9AGAM</name>
<dbReference type="STRING" id="135208.A0A4Y9ZKJ8"/>
<dbReference type="GO" id="GO:0050660">
    <property type="term" value="F:flavin adenine dinucleotide binding"/>
    <property type="evidence" value="ECO:0007669"/>
    <property type="project" value="InterPro"/>
</dbReference>
<protein>
    <recommendedName>
        <fullName evidence="6">Glucose-methanol-choline oxidoreductase N-terminal domain-containing protein</fullName>
    </recommendedName>
</protein>
<feature type="non-terminal residue" evidence="7">
    <location>
        <position position="552"/>
    </location>
</feature>
<dbReference type="InterPro" id="IPR051473">
    <property type="entry name" value="P2Ox-like"/>
</dbReference>
<evidence type="ECO:0000256" key="4">
    <source>
        <dbReference type="ARBA" id="ARBA00022827"/>
    </source>
</evidence>
<evidence type="ECO:0000259" key="6">
    <source>
        <dbReference type="Pfam" id="PF00732"/>
    </source>
</evidence>
<dbReference type="PANTHER" id="PTHR42784">
    <property type="entry name" value="PYRANOSE 2-OXIDASE"/>
    <property type="match status" value="1"/>
</dbReference>
<evidence type="ECO:0000256" key="2">
    <source>
        <dbReference type="ARBA" id="ARBA00010790"/>
    </source>
</evidence>
<accession>A0A4Y9ZKJ8</accession>
<dbReference type="Proteomes" id="UP000298061">
    <property type="component" value="Unassembled WGS sequence"/>
</dbReference>
<dbReference type="Gene3D" id="3.50.50.60">
    <property type="entry name" value="FAD/NAD(P)-binding domain"/>
    <property type="match status" value="1"/>
</dbReference>
<reference evidence="7 8" key="1">
    <citation type="submission" date="2019-02" db="EMBL/GenBank/DDBJ databases">
        <title>Genome sequencing of the rare red list fungi Hericium alpestre (H. flagellum).</title>
        <authorList>
            <person name="Buettner E."/>
            <person name="Kellner H."/>
        </authorList>
    </citation>
    <scope>NUCLEOTIDE SEQUENCE [LARGE SCALE GENOMIC DNA]</scope>
    <source>
        <strain evidence="7 8">DSM 108284</strain>
    </source>
</reference>
<evidence type="ECO:0000256" key="1">
    <source>
        <dbReference type="ARBA" id="ARBA00001974"/>
    </source>
</evidence>
<comment type="similarity">
    <text evidence="2">Belongs to the GMC oxidoreductase family.</text>
</comment>
<comment type="cofactor">
    <cofactor evidence="1">
        <name>FAD</name>
        <dbReference type="ChEBI" id="CHEBI:57692"/>
    </cofactor>
</comment>
<dbReference type="PANTHER" id="PTHR42784:SF1">
    <property type="entry name" value="PYRANOSE 2-OXIDASE"/>
    <property type="match status" value="1"/>
</dbReference>
<organism evidence="7 8">
    <name type="scientific">Hericium alpestre</name>
    <dbReference type="NCBI Taxonomy" id="135208"/>
    <lineage>
        <taxon>Eukaryota</taxon>
        <taxon>Fungi</taxon>
        <taxon>Dikarya</taxon>
        <taxon>Basidiomycota</taxon>
        <taxon>Agaricomycotina</taxon>
        <taxon>Agaricomycetes</taxon>
        <taxon>Russulales</taxon>
        <taxon>Hericiaceae</taxon>
        <taxon>Hericium</taxon>
    </lineage>
</organism>
<dbReference type="Pfam" id="PF00732">
    <property type="entry name" value="GMC_oxred_N"/>
    <property type="match status" value="1"/>
</dbReference>
<comment type="caution">
    <text evidence="7">The sequence shown here is derived from an EMBL/GenBank/DDBJ whole genome shotgun (WGS) entry which is preliminary data.</text>
</comment>
<sequence length="552" mass="61999">MNGHVAVLGFAGLTVPLEFRFVWEGAKMSAPFIMGGINIEGEELMKYGRQCADTGICSYPYLFQRVNGYSRTSALFLILFVMEAQSKPSAKGIYRIRLLEHSPDLYMELVPGDNPSVKLNPLNASETKQQDSVHQRWVFERVDIYNPPGPTAADKDLQRSFFQLTVDQAKLNEYDIIVIGTGIGGGIIASDLFETNSMLGKDAKSVLVIERGNLAFHSHCLNTARPSGLNEDRGQQNDTFFAKFRDNFNFSEEMNVDDWKGGPMYCLGGRSAAWGLFAPRVHDEILSRHFHPRVRHDLVSKYFREAETLMSLSLPTTKPIHQDLMERLNMAGDLGVQWQWGRITSEFHDDKNFDFASGAYSTIDKLLEIAMSKPKAPDGSDIEHANFKILLETEARALEFDGERKVTGVVVRTPDGREETISLKTNGRVVLAAGSVASPAILLRSGVNLKKHGGLHLTDHDIFFKAQPFRYRVPQARQEVGTMKLQTYMRLECEGAEDEVVLSNMSIDASSFLPRGNLLQYNDFPKWIIAFIRPAPLNHKNMIEMVDDEPVV</sequence>
<dbReference type="SUPFAM" id="SSF51905">
    <property type="entry name" value="FAD/NAD(P)-binding domain"/>
    <property type="match status" value="1"/>
</dbReference>
<evidence type="ECO:0000313" key="7">
    <source>
        <dbReference type="EMBL" id="TFY74423.1"/>
    </source>
</evidence>
<evidence type="ECO:0000256" key="5">
    <source>
        <dbReference type="ARBA" id="ARBA00023002"/>
    </source>
</evidence>
<dbReference type="AlphaFoldDB" id="A0A4Y9ZKJ8"/>
<keyword evidence="5" id="KW-0560">Oxidoreductase</keyword>